<evidence type="ECO:0000256" key="3">
    <source>
        <dbReference type="ARBA" id="ARBA00022487"/>
    </source>
</evidence>
<dbReference type="EMBL" id="KB446535">
    <property type="protein sequence ID" value="EME49854.1"/>
    <property type="molecule type" value="Genomic_DNA"/>
</dbReference>
<evidence type="ECO:0000256" key="8">
    <source>
        <dbReference type="PIRSR" id="PIRSR611150-2"/>
    </source>
</evidence>
<name>N1Q4Z3_DOTSN</name>
<evidence type="ECO:0000256" key="4">
    <source>
        <dbReference type="ARBA" id="ARBA00022729"/>
    </source>
</evidence>
<organism evidence="9 10">
    <name type="scientific">Dothistroma septosporum (strain NZE10 / CBS 128990)</name>
    <name type="common">Red band needle blight fungus</name>
    <name type="synonym">Mycosphaerella pini</name>
    <dbReference type="NCBI Taxonomy" id="675120"/>
    <lineage>
        <taxon>Eukaryota</taxon>
        <taxon>Fungi</taxon>
        <taxon>Dikarya</taxon>
        <taxon>Ascomycota</taxon>
        <taxon>Pezizomycotina</taxon>
        <taxon>Dothideomycetes</taxon>
        <taxon>Dothideomycetidae</taxon>
        <taxon>Mycosphaerellales</taxon>
        <taxon>Mycosphaerellaceae</taxon>
        <taxon>Dothistroma</taxon>
    </lineage>
</organism>
<dbReference type="PANTHER" id="PTHR48250">
    <property type="entry name" value="CUTINASE 2-RELATED"/>
    <property type="match status" value="1"/>
</dbReference>
<evidence type="ECO:0000313" key="10">
    <source>
        <dbReference type="Proteomes" id="UP000016933"/>
    </source>
</evidence>
<dbReference type="STRING" id="675120.N1Q4Z3"/>
<dbReference type="Proteomes" id="UP000016933">
    <property type="component" value="Unassembled WGS sequence"/>
</dbReference>
<evidence type="ECO:0000256" key="7">
    <source>
        <dbReference type="ARBA" id="ARBA00034045"/>
    </source>
</evidence>
<evidence type="ECO:0000256" key="5">
    <source>
        <dbReference type="ARBA" id="ARBA00022801"/>
    </source>
</evidence>
<dbReference type="Pfam" id="PF01083">
    <property type="entry name" value="Cutinase"/>
    <property type="match status" value="1"/>
</dbReference>
<dbReference type="EC" id="3.1.1.74" evidence="2"/>
<comment type="similarity">
    <text evidence="1">Belongs to the cutinase family.</text>
</comment>
<sequence>MADSIDREQSILSCCPGTKLVLGVYFQGAMVVHIALGSQSLNGSKIAAAVLSGDPFNGQAPDDTDTLRVKGLCGGTDHLCSAGGGTTGSGSPLRYDSDADAAVQYILLAIGY</sequence>
<dbReference type="InterPro" id="IPR011150">
    <property type="entry name" value="Cutinase_monf"/>
</dbReference>
<dbReference type="InterPro" id="IPR000675">
    <property type="entry name" value="Cutinase/axe"/>
</dbReference>
<dbReference type="GO" id="GO:0005576">
    <property type="term" value="C:extracellular region"/>
    <property type="evidence" value="ECO:0007669"/>
    <property type="project" value="InterPro"/>
</dbReference>
<feature type="disulfide bond" evidence="8">
    <location>
        <begin position="73"/>
        <end position="80"/>
    </location>
</feature>
<comment type="catalytic activity">
    <reaction evidence="7">
        <text>cutin + H2O = cutin monomers.</text>
        <dbReference type="EC" id="3.1.1.74"/>
    </reaction>
</comment>
<keyword evidence="5" id="KW-0378">Hydrolase</keyword>
<dbReference type="GO" id="GO:0016052">
    <property type="term" value="P:carbohydrate catabolic process"/>
    <property type="evidence" value="ECO:0007669"/>
    <property type="project" value="TreeGrafter"/>
</dbReference>
<reference evidence="10" key="1">
    <citation type="journal article" date="2012" name="PLoS Genet.">
        <title>The genomes of the fungal plant pathogens Cladosporium fulvum and Dothistroma septosporum reveal adaptation to different hosts and lifestyles but also signatures of common ancestry.</title>
        <authorList>
            <person name="de Wit P.J.G.M."/>
            <person name="van der Burgt A."/>
            <person name="Oekmen B."/>
            <person name="Stergiopoulos I."/>
            <person name="Abd-Elsalam K.A."/>
            <person name="Aerts A.L."/>
            <person name="Bahkali A.H."/>
            <person name="Beenen H.G."/>
            <person name="Chettri P."/>
            <person name="Cox M.P."/>
            <person name="Datema E."/>
            <person name="de Vries R.P."/>
            <person name="Dhillon B."/>
            <person name="Ganley A.R."/>
            <person name="Griffiths S.A."/>
            <person name="Guo Y."/>
            <person name="Hamelin R.C."/>
            <person name="Henrissat B."/>
            <person name="Kabir M.S."/>
            <person name="Jashni M.K."/>
            <person name="Kema G."/>
            <person name="Klaubauf S."/>
            <person name="Lapidus A."/>
            <person name="Levasseur A."/>
            <person name="Lindquist E."/>
            <person name="Mehrabi R."/>
            <person name="Ohm R.A."/>
            <person name="Owen T.J."/>
            <person name="Salamov A."/>
            <person name="Schwelm A."/>
            <person name="Schijlen E."/>
            <person name="Sun H."/>
            <person name="van den Burg H.A."/>
            <person name="van Ham R.C.H.J."/>
            <person name="Zhang S."/>
            <person name="Goodwin S.B."/>
            <person name="Grigoriev I.V."/>
            <person name="Collemare J."/>
            <person name="Bradshaw R.E."/>
        </authorList>
    </citation>
    <scope>NUCLEOTIDE SEQUENCE [LARGE SCALE GENOMIC DNA]</scope>
    <source>
        <strain evidence="10">NZE10 / CBS 128990</strain>
    </source>
</reference>
<accession>N1Q4Z3</accession>
<reference evidence="9 10" key="2">
    <citation type="journal article" date="2012" name="PLoS Pathog.">
        <title>Diverse lifestyles and strategies of plant pathogenesis encoded in the genomes of eighteen Dothideomycetes fungi.</title>
        <authorList>
            <person name="Ohm R.A."/>
            <person name="Feau N."/>
            <person name="Henrissat B."/>
            <person name="Schoch C.L."/>
            <person name="Horwitz B.A."/>
            <person name="Barry K.W."/>
            <person name="Condon B.J."/>
            <person name="Copeland A.C."/>
            <person name="Dhillon B."/>
            <person name="Glaser F."/>
            <person name="Hesse C.N."/>
            <person name="Kosti I."/>
            <person name="LaButti K."/>
            <person name="Lindquist E.A."/>
            <person name="Lucas S."/>
            <person name="Salamov A.A."/>
            <person name="Bradshaw R.E."/>
            <person name="Ciuffetti L."/>
            <person name="Hamelin R.C."/>
            <person name="Kema G.H.J."/>
            <person name="Lawrence C."/>
            <person name="Scott J.A."/>
            <person name="Spatafora J.W."/>
            <person name="Turgeon B.G."/>
            <person name="de Wit P.J.G.M."/>
            <person name="Zhong S."/>
            <person name="Goodwin S.B."/>
            <person name="Grigoriev I.V."/>
        </authorList>
    </citation>
    <scope>NUCLEOTIDE SEQUENCE [LARGE SCALE GENOMIC DNA]</scope>
    <source>
        <strain evidence="10">NZE10 / CBS 128990</strain>
    </source>
</reference>
<proteinExistence type="inferred from homology"/>
<dbReference type="GO" id="GO:0050525">
    <property type="term" value="F:cutinase activity"/>
    <property type="evidence" value="ECO:0007669"/>
    <property type="project" value="UniProtKB-EC"/>
</dbReference>
<dbReference type="InterPro" id="IPR029058">
    <property type="entry name" value="AB_hydrolase_fold"/>
</dbReference>
<keyword evidence="3" id="KW-0719">Serine esterase</keyword>
<keyword evidence="4" id="KW-0732">Signal</keyword>
<dbReference type="AlphaFoldDB" id="N1Q4Z3"/>
<protein>
    <recommendedName>
        <fullName evidence="2">cutinase</fullName>
        <ecNumber evidence="2">3.1.1.74</ecNumber>
    </recommendedName>
</protein>
<gene>
    <name evidence="9" type="ORF">DOTSEDRAFT_121048</name>
</gene>
<dbReference type="HOGENOM" id="CLU_158780_0_0_1"/>
<evidence type="ECO:0000313" key="9">
    <source>
        <dbReference type="EMBL" id="EME49854.1"/>
    </source>
</evidence>
<dbReference type="Gene3D" id="3.40.50.1820">
    <property type="entry name" value="alpha/beta hydrolase"/>
    <property type="match status" value="1"/>
</dbReference>
<evidence type="ECO:0000256" key="2">
    <source>
        <dbReference type="ARBA" id="ARBA00013095"/>
    </source>
</evidence>
<evidence type="ECO:0000256" key="6">
    <source>
        <dbReference type="ARBA" id="ARBA00023157"/>
    </source>
</evidence>
<dbReference type="eggNOG" id="ENOG502S47Q">
    <property type="taxonomic scope" value="Eukaryota"/>
</dbReference>
<dbReference type="PANTHER" id="PTHR48250:SF2">
    <property type="entry name" value="CUTINASE"/>
    <property type="match status" value="1"/>
</dbReference>
<keyword evidence="6 8" id="KW-1015">Disulfide bond</keyword>
<evidence type="ECO:0000256" key="1">
    <source>
        <dbReference type="ARBA" id="ARBA00007534"/>
    </source>
</evidence>
<dbReference type="OrthoDB" id="2975078at2759"/>
<dbReference type="SUPFAM" id="SSF53474">
    <property type="entry name" value="alpha/beta-Hydrolases"/>
    <property type="match status" value="1"/>
</dbReference>
<keyword evidence="10" id="KW-1185">Reference proteome</keyword>